<dbReference type="Pfam" id="PF03961">
    <property type="entry name" value="FapA"/>
    <property type="match status" value="1"/>
</dbReference>
<evidence type="ECO:0000313" key="2">
    <source>
        <dbReference type="EMBL" id="SEA54390.1"/>
    </source>
</evidence>
<dbReference type="InterPro" id="IPR046865">
    <property type="entry name" value="FapA_b_solenoid"/>
</dbReference>
<dbReference type="AlphaFoldDB" id="A0A1H4C231"/>
<gene>
    <name evidence="2" type="ORF">SAMN05660420_02390</name>
</gene>
<dbReference type="PANTHER" id="PTHR38032:SF1">
    <property type="entry name" value="RNA-BINDING PROTEIN KHPB N-TERMINAL DOMAIN-CONTAINING PROTEIN"/>
    <property type="match status" value="1"/>
</dbReference>
<dbReference type="Pfam" id="PF20250">
    <property type="entry name" value="FapA_N"/>
    <property type="match status" value="1"/>
</dbReference>
<reference evidence="2 3" key="1">
    <citation type="submission" date="2016-10" db="EMBL/GenBank/DDBJ databases">
        <authorList>
            <person name="de Groot N.N."/>
        </authorList>
    </citation>
    <scope>NUCLEOTIDE SEQUENCE [LARGE SCALE GENOMIC DNA]</scope>
    <source>
        <strain evidence="2 3">DSM 7343</strain>
    </source>
</reference>
<dbReference type="PANTHER" id="PTHR38032">
    <property type="entry name" value="POLYMERASE-RELATED"/>
    <property type="match status" value="1"/>
</dbReference>
<feature type="domain" description="Flagellar Assembly Protein A N-terminal region" evidence="1">
    <location>
        <begin position="66"/>
        <end position="221"/>
    </location>
</feature>
<evidence type="ECO:0000313" key="3">
    <source>
        <dbReference type="Proteomes" id="UP000199409"/>
    </source>
</evidence>
<dbReference type="Proteomes" id="UP000199409">
    <property type="component" value="Unassembled WGS sequence"/>
</dbReference>
<dbReference type="RefSeq" id="WP_092348749.1">
    <property type="nucleotide sequence ID" value="NZ_FNQN01000007.1"/>
</dbReference>
<dbReference type="EMBL" id="FNQN01000007">
    <property type="protein sequence ID" value="SEA54390.1"/>
    <property type="molecule type" value="Genomic_DNA"/>
</dbReference>
<dbReference type="InterPro" id="IPR005646">
    <property type="entry name" value="FapA"/>
</dbReference>
<keyword evidence="3" id="KW-1185">Reference proteome</keyword>
<name>A0A1H4C231_9BACT</name>
<dbReference type="OrthoDB" id="9760122at2"/>
<evidence type="ECO:0000259" key="1">
    <source>
        <dbReference type="Pfam" id="PF20250"/>
    </source>
</evidence>
<protein>
    <recommendedName>
        <fullName evidence="1">Flagellar Assembly Protein A N-terminal region domain-containing protein</fullName>
    </recommendedName>
</protein>
<organism evidence="2 3">
    <name type="scientific">Desulfuromusa kysingii</name>
    <dbReference type="NCBI Taxonomy" id="37625"/>
    <lineage>
        <taxon>Bacteria</taxon>
        <taxon>Pseudomonadati</taxon>
        <taxon>Thermodesulfobacteriota</taxon>
        <taxon>Desulfuromonadia</taxon>
        <taxon>Desulfuromonadales</taxon>
        <taxon>Geopsychrobacteraceae</taxon>
        <taxon>Desulfuromusa</taxon>
    </lineage>
</organism>
<dbReference type="STRING" id="37625.SAMN05660420_02390"/>
<dbReference type="InterPro" id="IPR046866">
    <property type="entry name" value="FapA_N"/>
</dbReference>
<proteinExistence type="predicted"/>
<accession>A0A1H4C231</accession>
<sequence length="528" mass="57874">MSDTRGKENSHNGADPELFFVEENSQYKLSFSFVNNKIGCLAQFEILLSEAELNDISTLADRIGPGSKALLTPPDLIGFLQQNKIKETIDYPAVYLFCAAIDMGIEPEPAILARGIEPVAGANGWFELTVKISGEETEFKEDEEGHIDLRNLNAYSEIEVGQKLGVVHSPKDGVTGMNVFGLPVAAERGKPFKLLAGEGVTLKYDNRAAFAQKSGRAIFEKQTLSVVDQLIIPGDVDLSVGNINFNGFVDIKGDVPDAFDVRSTKGIKIAGAVGACHIESSGSVEIFSMAGKEIGQIICHGDLYVNYLNQVKVQCYGDVYVTRELRNSQVKSTGKIIVEQGAIIGGQCTAMEGIEAKILGTSSGQKTELVAGVYFPDTDRFDYLHDQLRSVVRQIKAINNALEPLNRLLLKKQGNSNTVRLRLTVLKEKLLRLHQEKNRFQAEIEASRPQKFSTKNPKINVTKKIMEGVCMTLGKVTAENKIERTGAISIIENTRDGELRYLPLSPIRVMANNIEAEIFAESDAESDG</sequence>